<organism evidence="1 2">
    <name type="scientific">Shewanella maritima</name>
    <dbReference type="NCBI Taxonomy" id="2520507"/>
    <lineage>
        <taxon>Bacteria</taxon>
        <taxon>Pseudomonadati</taxon>
        <taxon>Pseudomonadota</taxon>
        <taxon>Gammaproteobacteria</taxon>
        <taxon>Alteromonadales</taxon>
        <taxon>Shewanellaceae</taxon>
        <taxon>Shewanella</taxon>
    </lineage>
</organism>
<evidence type="ECO:0000313" key="1">
    <source>
        <dbReference type="EMBL" id="QBF81872.1"/>
    </source>
</evidence>
<proteinExistence type="predicted"/>
<reference evidence="1 2" key="1">
    <citation type="submission" date="2019-02" db="EMBL/GenBank/DDBJ databases">
        <title>Shewanella sp. D4-2 isolated from Dokdo Island.</title>
        <authorList>
            <person name="Baek K."/>
        </authorList>
    </citation>
    <scope>NUCLEOTIDE SEQUENCE [LARGE SCALE GENOMIC DNA]</scope>
    <source>
        <strain evidence="1 2">D4-2</strain>
    </source>
</reference>
<keyword evidence="2" id="KW-1185">Reference proteome</keyword>
<dbReference type="KEGG" id="smai:EXU30_03530"/>
<dbReference type="EMBL" id="CP036200">
    <property type="protein sequence ID" value="QBF81872.1"/>
    <property type="molecule type" value="Genomic_DNA"/>
</dbReference>
<dbReference type="SUPFAM" id="SSF52540">
    <property type="entry name" value="P-loop containing nucleoside triphosphate hydrolases"/>
    <property type="match status" value="1"/>
</dbReference>
<dbReference type="AlphaFoldDB" id="A0A411PEH5"/>
<sequence length="311" mass="35381">MTSNFERFKGELDQALGLVETSEMVKSLEVPQISAPQIVDAESLLARCDQICDSFTSRKPMLRIIHHIACSGGTLVSKCISALPNVYLLSEVHPFTELGLDKNKPKYSPTDIVSLVKYAGVPNSTELAADLFKSSIKHVDRHVTRYGGTLVLREHTHADYFTRATIPKSSPLIELLKTDYEIESVFTVRDPLESYTSLQNNGWLHFEPNDFREYCRRLLLCIKQFDRDRVFRYEDFVAEPSLILGQISAKLQLPFDDGFEDIFGLFKVTGDSGRTSDTIEIKTAKVSEDLLMESKLTDTYQEFIQYMEQKI</sequence>
<gene>
    <name evidence="1" type="ORF">EXU30_03530</name>
</gene>
<dbReference type="InterPro" id="IPR027417">
    <property type="entry name" value="P-loop_NTPase"/>
</dbReference>
<dbReference type="OrthoDB" id="7629357at2"/>
<evidence type="ECO:0008006" key="3">
    <source>
        <dbReference type="Google" id="ProtNLM"/>
    </source>
</evidence>
<dbReference type="Proteomes" id="UP000291106">
    <property type="component" value="Chromosome"/>
</dbReference>
<protein>
    <recommendedName>
        <fullName evidence="3">Sulfotransferase family protein</fullName>
    </recommendedName>
</protein>
<name>A0A411PEH5_9GAMM</name>
<dbReference type="RefSeq" id="WP_130597846.1">
    <property type="nucleotide sequence ID" value="NZ_CP036200.1"/>
</dbReference>
<dbReference type="Gene3D" id="3.40.50.300">
    <property type="entry name" value="P-loop containing nucleotide triphosphate hydrolases"/>
    <property type="match status" value="1"/>
</dbReference>
<accession>A0A411PEH5</accession>
<evidence type="ECO:0000313" key="2">
    <source>
        <dbReference type="Proteomes" id="UP000291106"/>
    </source>
</evidence>